<reference evidence="5" key="1">
    <citation type="journal article" date="2002" name="Proc. Natl. Acad. Sci. U.S.A.">
        <title>Circadian genes in a blind subterranean mammal II: conservation and uniqueness of the three Period homologs in the blind subterranean mole rat, Spalax ehrenbergi superspecies.</title>
        <authorList>
            <person name="Avivi A."/>
            <person name="Oster H."/>
            <person name="Joel A."/>
            <person name="Albrecht U."/>
            <person name="Nevo E."/>
        </authorList>
    </citation>
    <scope>NUCLEOTIDE SEQUENCE</scope>
    <source>
        <tissue evidence="5">Brain</tissue>
    </source>
</reference>
<evidence type="ECO:0000259" key="4">
    <source>
        <dbReference type="Pfam" id="PF12114"/>
    </source>
</evidence>
<dbReference type="GO" id="GO:0032922">
    <property type="term" value="P:circadian regulation of gene expression"/>
    <property type="evidence" value="ECO:0007669"/>
    <property type="project" value="TreeGrafter"/>
</dbReference>
<feature type="compositionally biased region" description="Basic residues" evidence="3">
    <location>
        <begin position="222"/>
        <end position="232"/>
    </location>
</feature>
<proteinExistence type="evidence at transcript level"/>
<dbReference type="GO" id="GO:0000122">
    <property type="term" value="P:negative regulation of transcription by RNA polymerase II"/>
    <property type="evidence" value="ECO:0007669"/>
    <property type="project" value="TreeGrafter"/>
</dbReference>
<dbReference type="EMBL" id="AJ345062">
    <property type="protein sequence ID" value="CAC95145.1"/>
    <property type="molecule type" value="mRNA"/>
</dbReference>
<keyword evidence="2" id="KW-0539">Nucleus</keyword>
<dbReference type="GO" id="GO:0043153">
    <property type="term" value="P:entrainment of circadian clock by photoperiod"/>
    <property type="evidence" value="ECO:0007669"/>
    <property type="project" value="TreeGrafter"/>
</dbReference>
<comment type="subcellular location">
    <subcellularLocation>
        <location evidence="1">Nucleus</location>
    </subcellularLocation>
</comment>
<gene>
    <name evidence="5" type="primary">per3(2)</name>
</gene>
<dbReference type="GO" id="GO:0001222">
    <property type="term" value="F:transcription corepressor binding"/>
    <property type="evidence" value="ECO:0007669"/>
    <property type="project" value="TreeGrafter"/>
</dbReference>
<feature type="compositionally biased region" description="Low complexity" evidence="3">
    <location>
        <begin position="440"/>
        <end position="452"/>
    </location>
</feature>
<accession>Q8K3T0</accession>
<evidence type="ECO:0000313" key="5">
    <source>
        <dbReference type="EMBL" id="CAC95145.1"/>
    </source>
</evidence>
<dbReference type="PANTHER" id="PTHR11269:SF13">
    <property type="entry name" value="PERIOD CIRCADIAN PROTEIN HOMOLOG 3"/>
    <property type="match status" value="1"/>
</dbReference>
<evidence type="ECO:0000256" key="2">
    <source>
        <dbReference type="ARBA" id="ARBA00023242"/>
    </source>
</evidence>
<feature type="domain" description="Period circadian-like C-terminal" evidence="4">
    <location>
        <begin position="438"/>
        <end position="560"/>
    </location>
</feature>
<dbReference type="GO" id="GO:0005737">
    <property type="term" value="C:cytoplasm"/>
    <property type="evidence" value="ECO:0007669"/>
    <property type="project" value="TreeGrafter"/>
</dbReference>
<organism evidence="5">
    <name type="scientific">Spalax judaei</name>
    <name type="common">Judean Mountains blind mole rat</name>
    <name type="synonym">Nannospalax judaei</name>
    <dbReference type="NCBI Taxonomy" id="134510"/>
    <lineage>
        <taxon>Eukaryota</taxon>
        <taxon>Metazoa</taxon>
        <taxon>Chordata</taxon>
        <taxon>Craniata</taxon>
        <taxon>Vertebrata</taxon>
        <taxon>Euteleostomi</taxon>
        <taxon>Mammalia</taxon>
        <taxon>Eutheria</taxon>
        <taxon>Euarchontoglires</taxon>
        <taxon>Glires</taxon>
        <taxon>Rodentia</taxon>
        <taxon>Myomorpha</taxon>
        <taxon>Muroidea</taxon>
        <taxon>Spalacidae</taxon>
        <taxon>Spalacinae</taxon>
        <taxon>Nannospalax</taxon>
    </lineage>
</organism>
<feature type="region of interest" description="Disordered" evidence="3">
    <location>
        <begin position="1"/>
        <end position="30"/>
    </location>
</feature>
<feature type="region of interest" description="Disordered" evidence="3">
    <location>
        <begin position="217"/>
        <end position="241"/>
    </location>
</feature>
<protein>
    <submittedName>
        <fullName evidence="5">Period 3(2) protein isoform 2</fullName>
    </submittedName>
</protein>
<evidence type="ECO:0000256" key="1">
    <source>
        <dbReference type="ARBA" id="ARBA00004123"/>
    </source>
</evidence>
<dbReference type="Pfam" id="PF12114">
    <property type="entry name" value="Period_C"/>
    <property type="match status" value="1"/>
</dbReference>
<sequence length="583" mass="63992">MSAFSSSGSLGGSGSQEQQVNIMSSSESSGHCVEEAQKEPIYASVNKIKNLGQQLYIESMTRSSVKSVMGTCMELQGGDKQKDFASSRHWKNKKMLKSYSIPALKRKCISCTNTASSSSKEDKQTHKADDIPALQEDVALSCKPWTPKTQPGALTEEEFEQVGLTAAVLSAHTQKEEQNYVDRFREKILASPYGCHLQENRNKAKCSCVQVDSTSKQSRSAGGKKWKHRHKTPTPLDASSSNTAFCPRVRGSFRMYSPGALLLPPLPTPQAMTSLGGGAWGAAPARLPVSTTTQSLPAHPSPYLDTLMTIFLQNTPIFPLWSPSFSPCPFLEDTGSSETTLPVPAVAPNLEPPSSVSIQRRVEDRWETEREEHPWVSSKKSLSLQLNQLQEKVPGCSQSPDAVRRNVCPETECPHVTDNGNRIGHSTRGELSTASVYKDSPSGAGSGSSNSSIYFTKSEYSSEISESEQRPQDIQKTEAFPKLVEESIWKMIEQTPECILMTYQLPARAKEAVLKEDLEKLESMKLCQPHFSSGQKEELAKAHSWIQSHAVPQEVHPQSCVTCEDTCSADDTAESHEVNTSVE</sequence>
<dbReference type="InterPro" id="IPR050760">
    <property type="entry name" value="Period_circadian_regulator"/>
</dbReference>
<dbReference type="InterPro" id="IPR022728">
    <property type="entry name" value="Period_circadian-like_C"/>
</dbReference>
<name>Q8K3T0_SPAJD</name>
<evidence type="ECO:0000256" key="3">
    <source>
        <dbReference type="SAM" id="MobiDB-lite"/>
    </source>
</evidence>
<dbReference type="GO" id="GO:0005634">
    <property type="term" value="C:nucleus"/>
    <property type="evidence" value="ECO:0007669"/>
    <property type="project" value="UniProtKB-SubCell"/>
</dbReference>
<feature type="region of interest" description="Disordered" evidence="3">
    <location>
        <begin position="411"/>
        <end position="452"/>
    </location>
</feature>
<dbReference type="GO" id="GO:0000976">
    <property type="term" value="F:transcription cis-regulatory region binding"/>
    <property type="evidence" value="ECO:0007669"/>
    <property type="project" value="TreeGrafter"/>
</dbReference>
<dbReference type="PANTHER" id="PTHR11269">
    <property type="entry name" value="PERIOD CIRCADIAN PROTEIN"/>
    <property type="match status" value="1"/>
</dbReference>
<dbReference type="AlphaFoldDB" id="Q8K3T0"/>
<feature type="compositionally biased region" description="Polar residues" evidence="3">
    <location>
        <begin position="16"/>
        <end position="29"/>
    </location>
</feature>